<feature type="compositionally biased region" description="Basic and acidic residues" evidence="1">
    <location>
        <begin position="149"/>
        <end position="161"/>
    </location>
</feature>
<dbReference type="EMBL" id="CAJPEV010002891">
    <property type="protein sequence ID" value="CAG0898349.1"/>
    <property type="molecule type" value="Genomic_DNA"/>
</dbReference>
<dbReference type="Pfam" id="PF10390">
    <property type="entry name" value="ELL"/>
    <property type="match status" value="1"/>
</dbReference>
<feature type="compositionally biased region" description="Basic and acidic residues" evidence="1">
    <location>
        <begin position="77"/>
        <end position="90"/>
    </location>
</feature>
<sequence length="714" mass="79069">MRVKNVSFLPGKATKERHSGYAVYFAYKLGEVEDDEENDEKEGEECTKEVKPRENEGGKAKADKLEWDSDCLRAEYDGGEEENRRTEKWVASHSQRPETVSANVGGKGTSSPLSLKGCLKHVDPSNIPTEGTWTEERPSQNYSSNLLNGKDEIPRNYFDSHRPKKVHFGKAGTDTDEEPQAFRTRAINLLAVIESEEKDEGKEDDENEEEINSEIVALPEGEHYTISRRRNSGKKSFLFVELTNSVFRALEDFRSRSRQNEEIKIHFSGDEGRILIPGVNGNLQSWKFSFGYISGTDSPEVNSFGSASRSLETLSPITILLKEDGYKATRLKIAEAKEESNNRTKVIRSSDLYILQKVEKPATPLLAPASSKSPSQLPSNKLCIFGFRRQAPTSTLQTIGSAALNDASVSSLDLSRIPEDPFRAKVQEEGRASQNCSSNKRHRENEIPESDIHLHRPKKAHLSKAGTDSDEEPQAFRTGMRAINLPVEIISVASLSSLQLQPPSVISSDGVTLSSRKESRMGTNGKYNKNEGGENLMESEEEGIDEIEVGGAKEDEEINQDSSILQRISSAALNDASVSSLDLSRIPKDPFRAKGRGNEQNETSVPCIASRSKYVTTPSSYLPELSPSAPLSLWGRPVQSPSTPIPLHVCISHFSLAVIERCDGRPDCSLTLLRLSGLEQISLAGKGRKQKKKKREYGKLESTNSELATILKNK</sequence>
<dbReference type="OrthoDB" id="6284217at2759"/>
<feature type="compositionally biased region" description="Acidic residues" evidence="1">
    <location>
        <begin position="32"/>
        <end position="43"/>
    </location>
</feature>
<evidence type="ECO:0000259" key="2">
    <source>
        <dbReference type="Pfam" id="PF10390"/>
    </source>
</evidence>
<dbReference type="PANTHER" id="PTHR23288:SF17">
    <property type="entry name" value="RNA POLYMERASE II ELONGATION FACTOR ELL"/>
    <property type="match status" value="1"/>
</dbReference>
<dbReference type="GO" id="GO:0006368">
    <property type="term" value="P:transcription elongation by RNA polymerase II"/>
    <property type="evidence" value="ECO:0007669"/>
    <property type="project" value="InterPro"/>
</dbReference>
<evidence type="ECO:0000313" key="4">
    <source>
        <dbReference type="Proteomes" id="UP000677054"/>
    </source>
</evidence>
<dbReference type="Proteomes" id="UP000677054">
    <property type="component" value="Unassembled WGS sequence"/>
</dbReference>
<feature type="region of interest" description="Disordered" evidence="1">
    <location>
        <begin position="504"/>
        <end position="533"/>
    </location>
</feature>
<feature type="region of interest" description="Disordered" evidence="1">
    <location>
        <begin position="32"/>
        <end position="62"/>
    </location>
</feature>
<evidence type="ECO:0000256" key="1">
    <source>
        <dbReference type="SAM" id="MobiDB-lite"/>
    </source>
</evidence>
<dbReference type="PANTHER" id="PTHR23288">
    <property type="entry name" value="OCCLUDIN AND RNA POLYMERASE II ELONGATION FACTOR ELL"/>
    <property type="match status" value="1"/>
</dbReference>
<protein>
    <recommendedName>
        <fullName evidence="2">RNA polymerase II elongation factor ELL N-terminal domain-containing protein</fullName>
    </recommendedName>
</protein>
<dbReference type="AlphaFoldDB" id="A0A7R9AAL2"/>
<feature type="compositionally biased region" description="Basic and acidic residues" evidence="1">
    <location>
        <begin position="421"/>
        <end position="431"/>
    </location>
</feature>
<feature type="compositionally biased region" description="Polar residues" evidence="1">
    <location>
        <begin position="92"/>
        <end position="102"/>
    </location>
</feature>
<dbReference type="InterPro" id="IPR031176">
    <property type="entry name" value="ELL/occludin"/>
</dbReference>
<proteinExistence type="predicted"/>
<keyword evidence="4" id="KW-1185">Reference proteome</keyword>
<organism evidence="3">
    <name type="scientific">Darwinula stevensoni</name>
    <dbReference type="NCBI Taxonomy" id="69355"/>
    <lineage>
        <taxon>Eukaryota</taxon>
        <taxon>Metazoa</taxon>
        <taxon>Ecdysozoa</taxon>
        <taxon>Arthropoda</taxon>
        <taxon>Crustacea</taxon>
        <taxon>Oligostraca</taxon>
        <taxon>Ostracoda</taxon>
        <taxon>Podocopa</taxon>
        <taxon>Podocopida</taxon>
        <taxon>Darwinulocopina</taxon>
        <taxon>Darwinuloidea</taxon>
        <taxon>Darwinulidae</taxon>
        <taxon>Darwinula</taxon>
    </lineage>
</organism>
<dbReference type="InterPro" id="IPR019464">
    <property type="entry name" value="ELL_N"/>
</dbReference>
<reference evidence="3" key="1">
    <citation type="submission" date="2020-11" db="EMBL/GenBank/DDBJ databases">
        <authorList>
            <person name="Tran Van P."/>
        </authorList>
    </citation>
    <scope>NUCLEOTIDE SEQUENCE</scope>
</reference>
<feature type="region of interest" description="Disordered" evidence="1">
    <location>
        <begin position="77"/>
        <end position="177"/>
    </location>
</feature>
<feature type="domain" description="RNA polymerase II elongation factor ELL N-terminal" evidence="2">
    <location>
        <begin position="222"/>
        <end position="381"/>
    </location>
</feature>
<dbReference type="GO" id="GO:0032968">
    <property type="term" value="P:positive regulation of transcription elongation by RNA polymerase II"/>
    <property type="evidence" value="ECO:0007669"/>
    <property type="project" value="TreeGrafter"/>
</dbReference>
<feature type="region of interest" description="Disordered" evidence="1">
    <location>
        <begin position="421"/>
        <end position="473"/>
    </location>
</feature>
<name>A0A7R9AAL2_9CRUS</name>
<dbReference type="GO" id="GO:0008023">
    <property type="term" value="C:transcription elongation factor complex"/>
    <property type="evidence" value="ECO:0007669"/>
    <property type="project" value="InterPro"/>
</dbReference>
<gene>
    <name evidence="3" type="ORF">DSTB1V02_LOCUS10273</name>
</gene>
<dbReference type="GO" id="GO:0042795">
    <property type="term" value="P:snRNA transcription by RNA polymerase II"/>
    <property type="evidence" value="ECO:0007669"/>
    <property type="project" value="TreeGrafter"/>
</dbReference>
<feature type="compositionally biased region" description="Basic and acidic residues" evidence="1">
    <location>
        <begin position="443"/>
        <end position="454"/>
    </location>
</feature>
<feature type="compositionally biased region" description="Basic and acidic residues" evidence="1">
    <location>
        <begin position="44"/>
        <end position="62"/>
    </location>
</feature>
<dbReference type="GO" id="GO:0000987">
    <property type="term" value="F:cis-regulatory region sequence-specific DNA binding"/>
    <property type="evidence" value="ECO:0007669"/>
    <property type="project" value="TreeGrafter"/>
</dbReference>
<accession>A0A7R9AAL2</accession>
<evidence type="ECO:0000313" key="3">
    <source>
        <dbReference type="EMBL" id="CAD7250500.1"/>
    </source>
</evidence>
<dbReference type="EMBL" id="LR902408">
    <property type="protein sequence ID" value="CAD7250500.1"/>
    <property type="molecule type" value="Genomic_DNA"/>
</dbReference>